<dbReference type="EMBL" id="DYDO01000008">
    <property type="protein sequence ID" value="DBA18966.1"/>
    <property type="molecule type" value="Genomic_DNA"/>
</dbReference>
<keyword evidence="2" id="KW-0732">Signal</keyword>
<evidence type="ECO:0000256" key="5">
    <source>
        <dbReference type="ARBA" id="ARBA00023180"/>
    </source>
</evidence>
<dbReference type="InterPro" id="IPR033116">
    <property type="entry name" value="TRYPSIN_SER"/>
</dbReference>
<comment type="caution">
    <text evidence="8">The sequence shown here is derived from an EMBL/GenBank/DDBJ whole genome shotgun (WGS) entry which is preliminary data.</text>
</comment>
<dbReference type="GO" id="GO:0004252">
    <property type="term" value="F:serine-type endopeptidase activity"/>
    <property type="evidence" value="ECO:0007669"/>
    <property type="project" value="InterPro"/>
</dbReference>
<evidence type="ECO:0000313" key="9">
    <source>
        <dbReference type="Proteomes" id="UP001181693"/>
    </source>
</evidence>
<dbReference type="GO" id="GO:0006508">
    <property type="term" value="P:proteolysis"/>
    <property type="evidence" value="ECO:0007669"/>
    <property type="project" value="UniProtKB-KW"/>
</dbReference>
<evidence type="ECO:0000256" key="2">
    <source>
        <dbReference type="ARBA" id="ARBA00022729"/>
    </source>
</evidence>
<organism evidence="8 9">
    <name type="scientific">Pyxicephalus adspersus</name>
    <name type="common">African bullfrog</name>
    <dbReference type="NCBI Taxonomy" id="30357"/>
    <lineage>
        <taxon>Eukaryota</taxon>
        <taxon>Metazoa</taxon>
        <taxon>Chordata</taxon>
        <taxon>Craniata</taxon>
        <taxon>Vertebrata</taxon>
        <taxon>Euteleostomi</taxon>
        <taxon>Amphibia</taxon>
        <taxon>Batrachia</taxon>
        <taxon>Anura</taxon>
        <taxon>Neobatrachia</taxon>
        <taxon>Ranoidea</taxon>
        <taxon>Pyxicephalidae</taxon>
        <taxon>Pyxicephalinae</taxon>
        <taxon>Pyxicephalus</taxon>
    </lineage>
</organism>
<feature type="domain" description="Peptidase S1" evidence="7">
    <location>
        <begin position="1"/>
        <end position="96"/>
    </location>
</feature>
<keyword evidence="3" id="KW-0378">Hydrolase</keyword>
<dbReference type="PROSITE" id="PS50240">
    <property type="entry name" value="TRYPSIN_DOM"/>
    <property type="match status" value="1"/>
</dbReference>
<evidence type="ECO:0000259" key="7">
    <source>
        <dbReference type="PROSITE" id="PS50240"/>
    </source>
</evidence>
<name>A0AAV3A3M3_PYXAD</name>
<evidence type="ECO:0000256" key="3">
    <source>
        <dbReference type="ARBA" id="ARBA00022801"/>
    </source>
</evidence>
<dbReference type="SUPFAM" id="SSF50494">
    <property type="entry name" value="Trypsin-like serine proteases"/>
    <property type="match status" value="1"/>
</dbReference>
<keyword evidence="1" id="KW-0645">Protease</keyword>
<reference evidence="8" key="1">
    <citation type="thesis" date="2020" institute="ProQuest LLC" country="789 East Eisenhower Parkway, Ann Arbor, MI, USA">
        <title>Comparative Genomics and Chromosome Evolution.</title>
        <authorList>
            <person name="Mudd A.B."/>
        </authorList>
    </citation>
    <scope>NUCLEOTIDE SEQUENCE</scope>
    <source>
        <strain evidence="8">1538</strain>
        <tissue evidence="8">Blood</tissue>
    </source>
</reference>
<dbReference type="PROSITE" id="PS00135">
    <property type="entry name" value="TRYPSIN_SER"/>
    <property type="match status" value="1"/>
</dbReference>
<dbReference type="AlphaFoldDB" id="A0AAV3A3M3"/>
<dbReference type="PANTHER" id="PTHR24253">
    <property type="entry name" value="TRANSMEMBRANE PROTEASE SERINE"/>
    <property type="match status" value="1"/>
</dbReference>
<keyword evidence="5" id="KW-0325">Glycoprotein</keyword>
<evidence type="ECO:0000256" key="4">
    <source>
        <dbReference type="ARBA" id="ARBA00023157"/>
    </source>
</evidence>
<proteinExistence type="inferred from homology"/>
<evidence type="ECO:0000313" key="8">
    <source>
        <dbReference type="EMBL" id="DBA18966.1"/>
    </source>
</evidence>
<dbReference type="InterPro" id="IPR009003">
    <property type="entry name" value="Peptidase_S1_PA"/>
</dbReference>
<dbReference type="PANTHER" id="PTHR24253:SF159">
    <property type="entry name" value="SERINE PROTEASE 42"/>
    <property type="match status" value="1"/>
</dbReference>
<dbReference type="Proteomes" id="UP001181693">
    <property type="component" value="Unassembled WGS sequence"/>
</dbReference>
<dbReference type="Pfam" id="PF00089">
    <property type="entry name" value="Trypsin"/>
    <property type="match status" value="1"/>
</dbReference>
<dbReference type="InterPro" id="IPR001254">
    <property type="entry name" value="Trypsin_dom"/>
</dbReference>
<evidence type="ECO:0000256" key="1">
    <source>
        <dbReference type="ARBA" id="ARBA00022670"/>
    </source>
</evidence>
<evidence type="ECO:0000256" key="6">
    <source>
        <dbReference type="ARBA" id="ARBA00024195"/>
    </source>
</evidence>
<accession>A0AAV3A3M3</accession>
<gene>
    <name evidence="8" type="ORF">GDO54_014856</name>
</gene>
<dbReference type="FunFam" id="2.40.10.10:FF:000002">
    <property type="entry name" value="Transmembrane protease serine"/>
    <property type="match status" value="1"/>
</dbReference>
<dbReference type="Gene3D" id="2.40.10.10">
    <property type="entry name" value="Trypsin-like serine proteases"/>
    <property type="match status" value="1"/>
</dbReference>
<protein>
    <recommendedName>
        <fullName evidence="7">Peptidase S1 domain-containing protein</fullName>
    </recommendedName>
</protein>
<keyword evidence="9" id="KW-1185">Reference proteome</keyword>
<keyword evidence="4" id="KW-1015">Disulfide bond</keyword>
<sequence>MVPLIDSKTCDHMYHTWALENSNSVIIQDEKICAGFQIGEKDSCQGDSGGPLVCKVEDVWYQVGVVSWGEGCGFFYRPGVYTLVTAYQDWISTYVLVAFNDVPDIPLPAKACGELPVPEGIAIGGAASLLYHPWMILGFSGILLTYL</sequence>
<comment type="similarity">
    <text evidence="6">Belongs to the peptidase S1 family. CLIP subfamily.</text>
</comment>
<dbReference type="InterPro" id="IPR043504">
    <property type="entry name" value="Peptidase_S1_PA_chymotrypsin"/>
</dbReference>